<evidence type="ECO:0000256" key="4">
    <source>
        <dbReference type="ARBA" id="ARBA00022989"/>
    </source>
</evidence>
<dbReference type="Pfam" id="PF02690">
    <property type="entry name" value="Na_Pi_cotrans"/>
    <property type="match status" value="1"/>
</dbReference>
<dbReference type="EMBL" id="LNTC01000204">
    <property type="protein sequence ID" value="OQR40789.1"/>
    <property type="molecule type" value="Genomic_DNA"/>
</dbReference>
<sequence>MKKYLSYLLLIALGYLLYINDDSKYIVAGVGIFIIGMHFMEDGFKLFSGGILEKLISKSTDTTFKAVNLGVIATAFLQSSS</sequence>
<dbReference type="GO" id="GO:0005886">
    <property type="term" value="C:plasma membrane"/>
    <property type="evidence" value="ECO:0007669"/>
    <property type="project" value="UniProtKB-SubCell"/>
</dbReference>
<evidence type="ECO:0000256" key="1">
    <source>
        <dbReference type="ARBA" id="ARBA00004651"/>
    </source>
</evidence>
<dbReference type="GO" id="GO:0044341">
    <property type="term" value="P:sodium-dependent phosphate transport"/>
    <property type="evidence" value="ECO:0007669"/>
    <property type="project" value="InterPro"/>
</dbReference>
<keyword evidence="2" id="KW-1003">Cell membrane</keyword>
<organism evidence="6 7">
    <name type="scientific">Aliarcobacter cryaerophilus</name>
    <dbReference type="NCBI Taxonomy" id="28198"/>
    <lineage>
        <taxon>Bacteria</taxon>
        <taxon>Pseudomonadati</taxon>
        <taxon>Campylobacterota</taxon>
        <taxon>Epsilonproteobacteria</taxon>
        <taxon>Campylobacterales</taxon>
        <taxon>Arcobacteraceae</taxon>
        <taxon>Aliarcobacter</taxon>
    </lineage>
</organism>
<comment type="caution">
    <text evidence="6">The sequence shown here is derived from an EMBL/GenBank/DDBJ whole genome shotgun (WGS) entry which is preliminary data.</text>
</comment>
<evidence type="ECO:0000256" key="5">
    <source>
        <dbReference type="ARBA" id="ARBA00023136"/>
    </source>
</evidence>
<protein>
    <submittedName>
        <fullName evidence="6">Uncharacterized protein</fullName>
    </submittedName>
</protein>
<comment type="subcellular location">
    <subcellularLocation>
        <location evidence="1">Cell membrane</location>
        <topology evidence="1">Multi-pass membrane protein</topology>
    </subcellularLocation>
</comment>
<dbReference type="InterPro" id="IPR003841">
    <property type="entry name" value="Na/Pi_transpt"/>
</dbReference>
<dbReference type="GO" id="GO:0005436">
    <property type="term" value="F:sodium:phosphate symporter activity"/>
    <property type="evidence" value="ECO:0007669"/>
    <property type="project" value="InterPro"/>
</dbReference>
<evidence type="ECO:0000313" key="6">
    <source>
        <dbReference type="EMBL" id="OQR40789.1"/>
    </source>
</evidence>
<accession>A0A1V9VAB2</accession>
<dbReference type="Proteomes" id="UP000192599">
    <property type="component" value="Unassembled WGS sequence"/>
</dbReference>
<keyword evidence="5" id="KW-0472">Membrane</keyword>
<keyword evidence="3" id="KW-0812">Transmembrane</keyword>
<feature type="non-terminal residue" evidence="6">
    <location>
        <position position="81"/>
    </location>
</feature>
<gene>
    <name evidence="6" type="ORF">AS859_09575</name>
</gene>
<dbReference type="AlphaFoldDB" id="A0A1V9VAB2"/>
<evidence type="ECO:0000313" key="7">
    <source>
        <dbReference type="Proteomes" id="UP000192599"/>
    </source>
</evidence>
<reference evidence="6 7" key="1">
    <citation type="submission" date="2017-04" db="EMBL/GenBank/DDBJ databases">
        <title>Accumulation and expression of multiple antibiotic resistance genes in Arcobacter cryaerophilus that thrives in sewage.</title>
        <authorList>
            <person name="Millar J.A."/>
            <person name="Raghavan R."/>
        </authorList>
    </citation>
    <scope>NUCLEOTIDE SEQUENCE [LARGE SCALE GENOMIC DNA]</scope>
    <source>
        <strain evidence="6 7">AZT-1</strain>
    </source>
</reference>
<evidence type="ECO:0000256" key="3">
    <source>
        <dbReference type="ARBA" id="ARBA00022692"/>
    </source>
</evidence>
<evidence type="ECO:0000256" key="2">
    <source>
        <dbReference type="ARBA" id="ARBA00022475"/>
    </source>
</evidence>
<name>A0A1V9VAB2_9BACT</name>
<proteinExistence type="predicted"/>
<keyword evidence="4" id="KW-1133">Transmembrane helix</keyword>